<evidence type="ECO:0000313" key="6">
    <source>
        <dbReference type="Proteomes" id="UP000198583"/>
    </source>
</evidence>
<keyword evidence="6" id="KW-1185">Reference proteome</keyword>
<dbReference type="PROSITE" id="PS51755">
    <property type="entry name" value="OMPR_PHOB"/>
    <property type="match status" value="1"/>
</dbReference>
<evidence type="ECO:0000256" key="3">
    <source>
        <dbReference type="PROSITE-ProRule" id="PRU01091"/>
    </source>
</evidence>
<organism evidence="5 6">
    <name type="scientific">Lentzea waywayandensis</name>
    <dbReference type="NCBI Taxonomy" id="84724"/>
    <lineage>
        <taxon>Bacteria</taxon>
        <taxon>Bacillati</taxon>
        <taxon>Actinomycetota</taxon>
        <taxon>Actinomycetes</taxon>
        <taxon>Pseudonocardiales</taxon>
        <taxon>Pseudonocardiaceae</taxon>
        <taxon>Lentzea</taxon>
    </lineage>
</organism>
<dbReference type="InterPro" id="IPR058852">
    <property type="entry name" value="HTH_77"/>
</dbReference>
<dbReference type="AlphaFoldDB" id="A0A1I6DH22"/>
<dbReference type="InterPro" id="IPR001867">
    <property type="entry name" value="OmpR/PhoB-type_DNA-bd"/>
</dbReference>
<dbReference type="SUPFAM" id="SSF52540">
    <property type="entry name" value="P-loop containing nucleoside triphosphate hydrolases"/>
    <property type="match status" value="1"/>
</dbReference>
<dbReference type="CDD" id="cd15831">
    <property type="entry name" value="BTAD"/>
    <property type="match status" value="1"/>
</dbReference>
<dbReference type="SUPFAM" id="SSF46894">
    <property type="entry name" value="C-terminal effector domain of the bipartite response regulators"/>
    <property type="match status" value="1"/>
</dbReference>
<dbReference type="SUPFAM" id="SSF48452">
    <property type="entry name" value="TPR-like"/>
    <property type="match status" value="2"/>
</dbReference>
<dbReference type="PANTHER" id="PTHR47691:SF3">
    <property type="entry name" value="HTH-TYPE TRANSCRIPTIONAL REGULATOR RV0890C-RELATED"/>
    <property type="match status" value="1"/>
</dbReference>
<dbReference type="GO" id="GO:0000160">
    <property type="term" value="P:phosphorelay signal transduction system"/>
    <property type="evidence" value="ECO:0007669"/>
    <property type="project" value="InterPro"/>
</dbReference>
<evidence type="ECO:0000256" key="1">
    <source>
        <dbReference type="ARBA" id="ARBA00005820"/>
    </source>
</evidence>
<reference evidence="6" key="1">
    <citation type="submission" date="2016-10" db="EMBL/GenBank/DDBJ databases">
        <authorList>
            <person name="Varghese N."/>
            <person name="Submissions S."/>
        </authorList>
    </citation>
    <scope>NUCLEOTIDE SEQUENCE [LARGE SCALE GENOMIC DNA]</scope>
    <source>
        <strain evidence="6">DSM 44232</strain>
    </source>
</reference>
<dbReference type="OrthoDB" id="9812579at2"/>
<dbReference type="InterPro" id="IPR036388">
    <property type="entry name" value="WH-like_DNA-bd_sf"/>
</dbReference>
<dbReference type="STRING" id="84724.SAMN04488564_102588"/>
<evidence type="ECO:0000256" key="2">
    <source>
        <dbReference type="ARBA" id="ARBA00023125"/>
    </source>
</evidence>
<dbReference type="PRINTS" id="PR00364">
    <property type="entry name" value="DISEASERSIST"/>
</dbReference>
<feature type="DNA-binding region" description="OmpR/PhoB-type" evidence="3">
    <location>
        <begin position="1"/>
        <end position="99"/>
    </location>
</feature>
<evidence type="ECO:0000313" key="5">
    <source>
        <dbReference type="EMBL" id="SFR04697.1"/>
    </source>
</evidence>
<dbReference type="Pfam" id="PF25872">
    <property type="entry name" value="HTH_77"/>
    <property type="match status" value="1"/>
</dbReference>
<dbReference type="InterPro" id="IPR011990">
    <property type="entry name" value="TPR-like_helical_dom_sf"/>
</dbReference>
<feature type="domain" description="OmpR/PhoB-type" evidence="4">
    <location>
        <begin position="1"/>
        <end position="99"/>
    </location>
</feature>
<dbReference type="Pfam" id="PF03704">
    <property type="entry name" value="BTAD"/>
    <property type="match status" value="1"/>
</dbReference>
<dbReference type="RefSeq" id="WP_093589328.1">
    <property type="nucleotide sequence ID" value="NZ_FOYL01000002.1"/>
</dbReference>
<dbReference type="GO" id="GO:0006355">
    <property type="term" value="P:regulation of DNA-templated transcription"/>
    <property type="evidence" value="ECO:0007669"/>
    <property type="project" value="InterPro"/>
</dbReference>
<sequence length="1012" mass="110361">MRVALLGPTSVEADDGTPVDIGGARVRMLVARLALDPGRAVPTTTLIDDLWGEQPPADAVNALQSLVSRLRKVCPVALEPGGYRLGVATEDVDVFRFERLRAAGRLDEALGLWRGDALADVRDAPFAAPTAARLEEARLSAEEDRFQTGELDVAALTAMHEKHPLRERPAGLLMRALCAQGRQSDALHVYAEVRARLAGELGVDPSQELQDVHLAALRGELGPRAVVDRLPVRLTSFVGRDDELAKIAGMLGEVRLVTLVGPGGAGKTRLATEVAARHPLHGKGRVWFAALAGIRAAEDLPGVVLKAFELRMGGDPLRRPNEGMDRIAEVLGAGESLLVLDNCEHLISAAAEFTTQLLRRVPNLRVIATSREPLAIDGESLFPIGPLSVPNGQADVAGFGAVRLFLDRASAVKPGFRLDESTVDDVKLICRRLDGMPLALELAAARLRSMTIRQITQRLDDRFRLLTSGSRTALPRQRTLRAVVEWSWDLLTDDELRLARRLAVFPAGADLAAIEAVCGEDALYVLTSLVEKSIVDVIELDGEARYRMLETIRVYAAEQLDASGEKLEFVGRFRRYYRDLTVRWEPFVRTGRQIEAIKVYQAEQDNVVAALRGAIDDRDAGLAADLLGGVFWYWLIKGDNERSERAVREVLTLADDLPADVVATFRAMRMIMSAIPGLPEPMEASQVIEDCVDTGATQKYPSLAIALPMLAFLSQNKELARREVRRAASSEDAWARAGADWALSFILSDDGDLSGAELARDRAYDQFTAVGDRWGSAMTLGMKATFISHTGDNLAAIALYRQGLEVARELGSVEDTVQQRWRLAVEYARLGDNEAAAREVAEAEQYVHDAGNDQLSLMIGYAKAEVMLRSDRPQEARELSERFKDAATISASFGPFATEWSAILDARISLAEGLPDQAEAYVKVAVGTTSDRGDMPDLAGVTELLARVRLAQGRADAATRLLALAQLIRGRLDMGDPDMRRMVADLGEPEPLTITKAEALRRVREEAGISTS</sequence>
<name>A0A1I6DH22_9PSEU</name>
<dbReference type="EMBL" id="FOYL01000002">
    <property type="protein sequence ID" value="SFR04697.1"/>
    <property type="molecule type" value="Genomic_DNA"/>
</dbReference>
<dbReference type="InterPro" id="IPR016032">
    <property type="entry name" value="Sig_transdc_resp-reg_C-effctor"/>
</dbReference>
<dbReference type="SMART" id="SM00862">
    <property type="entry name" value="Trans_reg_C"/>
    <property type="match status" value="1"/>
</dbReference>
<dbReference type="Gene3D" id="1.10.10.10">
    <property type="entry name" value="Winged helix-like DNA-binding domain superfamily/Winged helix DNA-binding domain"/>
    <property type="match status" value="1"/>
</dbReference>
<dbReference type="InterPro" id="IPR027417">
    <property type="entry name" value="P-loop_NTPase"/>
</dbReference>
<dbReference type="InterPro" id="IPR005158">
    <property type="entry name" value="BTAD"/>
</dbReference>
<protein>
    <submittedName>
        <fullName evidence="5">Predicted ATPase</fullName>
    </submittedName>
</protein>
<dbReference type="SMART" id="SM01043">
    <property type="entry name" value="BTAD"/>
    <property type="match status" value="1"/>
</dbReference>
<proteinExistence type="inferred from homology"/>
<keyword evidence="2 3" id="KW-0238">DNA-binding</keyword>
<dbReference type="Gene3D" id="3.40.50.300">
    <property type="entry name" value="P-loop containing nucleotide triphosphate hydrolases"/>
    <property type="match status" value="1"/>
</dbReference>
<gene>
    <name evidence="5" type="ORF">SAMN04488564_102588</name>
</gene>
<evidence type="ECO:0000259" key="4">
    <source>
        <dbReference type="PROSITE" id="PS51755"/>
    </source>
</evidence>
<dbReference type="Proteomes" id="UP000198583">
    <property type="component" value="Unassembled WGS sequence"/>
</dbReference>
<accession>A0A1I6DH22</accession>
<comment type="similarity">
    <text evidence="1">Belongs to the AfsR/DnrI/RedD regulatory family.</text>
</comment>
<dbReference type="Gene3D" id="1.25.40.10">
    <property type="entry name" value="Tetratricopeptide repeat domain"/>
    <property type="match status" value="2"/>
</dbReference>
<dbReference type="PANTHER" id="PTHR47691">
    <property type="entry name" value="REGULATOR-RELATED"/>
    <property type="match status" value="1"/>
</dbReference>
<dbReference type="GO" id="GO:0003677">
    <property type="term" value="F:DNA binding"/>
    <property type="evidence" value="ECO:0007669"/>
    <property type="project" value="UniProtKB-UniRule"/>
</dbReference>